<dbReference type="Gene3D" id="3.40.50.1820">
    <property type="entry name" value="alpha/beta hydrolase"/>
    <property type="match status" value="1"/>
</dbReference>
<dbReference type="EMBL" id="CP011043">
    <property type="protein sequence ID" value="AJW78587.1"/>
    <property type="molecule type" value="Genomic_DNA"/>
</dbReference>
<dbReference type="InterPro" id="IPR003140">
    <property type="entry name" value="PLipase/COase/thioEstase"/>
</dbReference>
<dbReference type="KEGG" id="cmh:VO01_05095"/>
<dbReference type="Proteomes" id="UP000032604">
    <property type="component" value="Chromosome"/>
</dbReference>
<feature type="compositionally biased region" description="Basic and acidic residues" evidence="1">
    <location>
        <begin position="192"/>
        <end position="201"/>
    </location>
</feature>
<gene>
    <name evidence="3" type="ORF">VO01_05095</name>
</gene>
<dbReference type="SUPFAM" id="SSF53474">
    <property type="entry name" value="alpha/beta-Hydrolases"/>
    <property type="match status" value="1"/>
</dbReference>
<dbReference type="HOGENOM" id="CLU_049413_6_1_11"/>
<evidence type="ECO:0000313" key="3">
    <source>
        <dbReference type="EMBL" id="AJW78587.1"/>
    </source>
</evidence>
<dbReference type="GO" id="GO:0016787">
    <property type="term" value="F:hydrolase activity"/>
    <property type="evidence" value="ECO:0007669"/>
    <property type="project" value="InterPro"/>
</dbReference>
<proteinExistence type="predicted"/>
<reference evidence="3 4" key="1">
    <citation type="journal article" date="2015" name="Genome Announc.">
        <title>Complete Genome Sequence of Clavibacter michiganensis subsp. insidiosus R1-1 Using PacBio Single-Molecule Real-Time Technology.</title>
        <authorList>
            <person name="Lu Y."/>
            <person name="Samac D.A."/>
            <person name="Glazebrook J."/>
            <person name="Ishimaru C.A."/>
        </authorList>
    </citation>
    <scope>NUCLEOTIDE SEQUENCE [LARGE SCALE GENOMIC DNA]</scope>
    <source>
        <strain evidence="3 4">R1-1</strain>
    </source>
</reference>
<dbReference type="InterPro" id="IPR029058">
    <property type="entry name" value="AB_hydrolase_fold"/>
</dbReference>
<organism evidence="3 4">
    <name type="scientific">Clavibacter michiganensis subsp. insidiosus</name>
    <dbReference type="NCBI Taxonomy" id="33014"/>
    <lineage>
        <taxon>Bacteria</taxon>
        <taxon>Bacillati</taxon>
        <taxon>Actinomycetota</taxon>
        <taxon>Actinomycetes</taxon>
        <taxon>Micrococcales</taxon>
        <taxon>Microbacteriaceae</taxon>
        <taxon>Clavibacter</taxon>
    </lineage>
</organism>
<dbReference type="AlphaFoldDB" id="A0A0D5CH47"/>
<evidence type="ECO:0000313" key="4">
    <source>
        <dbReference type="Proteomes" id="UP000032604"/>
    </source>
</evidence>
<dbReference type="PATRIC" id="fig|33014.5.peg.1061"/>
<dbReference type="OrthoDB" id="9780848at2"/>
<dbReference type="RefSeq" id="WP_045527315.1">
    <property type="nucleotide sequence ID" value="NZ_CP011043.1"/>
</dbReference>
<evidence type="ECO:0000259" key="2">
    <source>
        <dbReference type="Pfam" id="PF02230"/>
    </source>
</evidence>
<sequence length="207" mass="21620">MSALLDATPHEFRPGADTGPVVLGLHGTGADERQGLELARLLAPGQPVLAPRGSVREGSAARWFRRHAEGVFDVDDVVARAAELADLVAEARSAYALGDREILAVGFSNGANMALATTLLHPSALPATIAFSARWPLGDREPAADLSGTRITLLNGDADAMAPLVDVERTVREALARGADVSSHVRPGGHGLDARDLDAARARTRTG</sequence>
<dbReference type="Pfam" id="PF02230">
    <property type="entry name" value="Abhydrolase_2"/>
    <property type="match status" value="1"/>
</dbReference>
<feature type="region of interest" description="Disordered" evidence="1">
    <location>
        <begin position="179"/>
        <end position="207"/>
    </location>
</feature>
<feature type="domain" description="Phospholipase/carboxylesterase/thioesterase" evidence="2">
    <location>
        <begin position="76"/>
        <end position="200"/>
    </location>
</feature>
<accession>A0A0D5CH47</accession>
<evidence type="ECO:0000256" key="1">
    <source>
        <dbReference type="SAM" id="MobiDB-lite"/>
    </source>
</evidence>
<protein>
    <submittedName>
        <fullName evidence="3">Carboxylesterase</fullName>
    </submittedName>
</protein>
<name>A0A0D5CH47_9MICO</name>